<comment type="caution">
    <text evidence="1">The sequence shown here is derived from an EMBL/GenBank/DDBJ whole genome shotgun (WGS) entry which is preliminary data.</text>
</comment>
<accession>A0A822ADJ8</accession>
<evidence type="ECO:0000313" key="1">
    <source>
        <dbReference type="EMBL" id="CAF5006529.1"/>
    </source>
</evidence>
<dbReference type="Proteomes" id="UP000663848">
    <property type="component" value="Unassembled WGS sequence"/>
</dbReference>
<feature type="non-terminal residue" evidence="1">
    <location>
        <position position="1"/>
    </location>
</feature>
<reference evidence="1" key="1">
    <citation type="submission" date="2021-02" db="EMBL/GenBank/DDBJ databases">
        <authorList>
            <person name="Nowell W R."/>
        </authorList>
    </citation>
    <scope>NUCLEOTIDE SEQUENCE</scope>
</reference>
<dbReference type="AlphaFoldDB" id="A0A822ADJ8"/>
<proteinExistence type="predicted"/>
<dbReference type="EMBL" id="CAJOBR010034303">
    <property type="protein sequence ID" value="CAF5006529.1"/>
    <property type="molecule type" value="Genomic_DNA"/>
</dbReference>
<evidence type="ECO:0000313" key="2">
    <source>
        <dbReference type="Proteomes" id="UP000663848"/>
    </source>
</evidence>
<sequence length="104" mass="11946">EILQYITARLSALEQIRTLMSEYLTDPKQDQPITIDNPYLSALIAIIRHKKLDWKSVHDYGAQLSDTRPPLHVSSEGMILYLLESMAKVIESIEKHPMIITISR</sequence>
<gene>
    <name evidence="1" type="ORF">QYT958_LOCUS38665</name>
</gene>
<name>A0A822ADJ8_9BILA</name>
<protein>
    <submittedName>
        <fullName evidence="1">Uncharacterized protein</fullName>
    </submittedName>
</protein>
<organism evidence="1 2">
    <name type="scientific">Rotaria socialis</name>
    <dbReference type="NCBI Taxonomy" id="392032"/>
    <lineage>
        <taxon>Eukaryota</taxon>
        <taxon>Metazoa</taxon>
        <taxon>Spiralia</taxon>
        <taxon>Gnathifera</taxon>
        <taxon>Rotifera</taxon>
        <taxon>Eurotatoria</taxon>
        <taxon>Bdelloidea</taxon>
        <taxon>Philodinida</taxon>
        <taxon>Philodinidae</taxon>
        <taxon>Rotaria</taxon>
    </lineage>
</organism>